<dbReference type="InterPro" id="IPR003593">
    <property type="entry name" value="AAA+_ATPase"/>
</dbReference>
<evidence type="ECO:0000313" key="11">
    <source>
        <dbReference type="EMBL" id="SCM81639.1"/>
    </source>
</evidence>
<feature type="domain" description="ABC transporter" evidence="9">
    <location>
        <begin position="2"/>
        <end position="237"/>
    </location>
</feature>
<dbReference type="Pfam" id="PF00005">
    <property type="entry name" value="ABC_tran"/>
    <property type="match status" value="1"/>
</dbReference>
<dbReference type="RefSeq" id="WP_075753117.1">
    <property type="nucleotide sequence ID" value="NZ_LT608335.1"/>
</dbReference>
<dbReference type="InterPro" id="IPR000644">
    <property type="entry name" value="CBS_dom"/>
</dbReference>
<organism evidence="11">
    <name type="scientific">uncultured Sporomusa sp</name>
    <dbReference type="NCBI Taxonomy" id="307249"/>
    <lineage>
        <taxon>Bacteria</taxon>
        <taxon>Bacillati</taxon>
        <taxon>Bacillota</taxon>
        <taxon>Negativicutes</taxon>
        <taxon>Selenomonadales</taxon>
        <taxon>Sporomusaceae</taxon>
        <taxon>Sporomusa</taxon>
        <taxon>environmental samples</taxon>
    </lineage>
</organism>
<dbReference type="FunFam" id="3.40.50.300:FF:000425">
    <property type="entry name" value="Probable ABC transporter, ATP-binding subunit"/>
    <property type="match status" value="1"/>
</dbReference>
<keyword evidence="8" id="KW-0997">Cell inner membrane</keyword>
<keyword evidence="8" id="KW-1003">Cell membrane</keyword>
<comment type="subunit">
    <text evidence="8">The complex is probably composed of two ATP-binding proteins, two transmembrane proteins and a solute-binding protein.</text>
</comment>
<dbReference type="SMART" id="SM00382">
    <property type="entry name" value="AAA"/>
    <property type="match status" value="1"/>
</dbReference>
<evidence type="ECO:0000256" key="1">
    <source>
        <dbReference type="ARBA" id="ARBA00005417"/>
    </source>
</evidence>
<feature type="domain" description="CBS" evidence="10">
    <location>
        <begin position="255"/>
        <end position="311"/>
    </location>
</feature>
<dbReference type="CDD" id="cd02205">
    <property type="entry name" value="CBS_pair_SF"/>
    <property type="match status" value="1"/>
</dbReference>
<dbReference type="PROSITE" id="PS00211">
    <property type="entry name" value="ABC_TRANSPORTER_1"/>
    <property type="match status" value="1"/>
</dbReference>
<dbReference type="InterPro" id="IPR005892">
    <property type="entry name" value="Gly-betaine_transp_ATP-bd"/>
</dbReference>
<proteinExistence type="inferred from homology"/>
<reference evidence="11" key="1">
    <citation type="submission" date="2016-08" db="EMBL/GenBank/DDBJ databases">
        <authorList>
            <person name="Seilhamer J.J."/>
        </authorList>
    </citation>
    <scope>NUCLEOTIDE SEQUENCE</scope>
    <source>
        <strain evidence="11">86</strain>
    </source>
</reference>
<comment type="subcellular location">
    <subcellularLocation>
        <location evidence="8">Cell inner membrane</location>
        <topology evidence="8">Peripheral membrane protein</topology>
    </subcellularLocation>
</comment>
<dbReference type="GO" id="GO:0016887">
    <property type="term" value="F:ATP hydrolysis activity"/>
    <property type="evidence" value="ECO:0007669"/>
    <property type="project" value="UniProtKB-UniRule"/>
</dbReference>
<keyword evidence="6 7" id="KW-0129">CBS domain</keyword>
<dbReference type="PANTHER" id="PTHR43869:SF1">
    <property type="entry name" value="GLYCINE BETAINE_PROLINE BETAINE TRANSPORT SYSTEM ATP-BINDING PROTEIN PROV"/>
    <property type="match status" value="1"/>
</dbReference>
<dbReference type="Pfam" id="PF00571">
    <property type="entry name" value="CBS"/>
    <property type="match status" value="2"/>
</dbReference>
<dbReference type="PROSITE" id="PS51371">
    <property type="entry name" value="CBS"/>
    <property type="match status" value="2"/>
</dbReference>
<evidence type="ECO:0000256" key="6">
    <source>
        <dbReference type="ARBA" id="ARBA00023122"/>
    </source>
</evidence>
<dbReference type="Gene3D" id="3.40.50.300">
    <property type="entry name" value="P-loop containing nucleotide triphosphate hydrolases"/>
    <property type="match status" value="1"/>
</dbReference>
<keyword evidence="3 8" id="KW-0547">Nucleotide-binding</keyword>
<keyword evidence="4 8" id="KW-0067">ATP-binding</keyword>
<dbReference type="InterPro" id="IPR027417">
    <property type="entry name" value="P-loop_NTPase"/>
</dbReference>
<dbReference type="NCBIfam" id="TIGR01186">
    <property type="entry name" value="proV"/>
    <property type="match status" value="1"/>
</dbReference>
<dbReference type="PROSITE" id="PS50893">
    <property type="entry name" value="ABC_TRANSPORTER_2"/>
    <property type="match status" value="1"/>
</dbReference>
<evidence type="ECO:0000256" key="2">
    <source>
        <dbReference type="ARBA" id="ARBA00022448"/>
    </source>
</evidence>
<dbReference type="PANTHER" id="PTHR43869">
    <property type="entry name" value="GLYCINE BETAINE/PROLINE BETAINE TRANSPORT SYSTEM ATP-BINDING PROTEIN PROV"/>
    <property type="match status" value="1"/>
</dbReference>
<dbReference type="InterPro" id="IPR003439">
    <property type="entry name" value="ABC_transporter-like_ATP-bd"/>
</dbReference>
<dbReference type="SMART" id="SM00116">
    <property type="entry name" value="CBS"/>
    <property type="match status" value="2"/>
</dbReference>
<protein>
    <recommendedName>
        <fullName evidence="8">Quaternary amine transport ATP-binding protein</fullName>
        <ecNumber evidence="8">7.6.2.9</ecNumber>
    </recommendedName>
</protein>
<feature type="domain" description="CBS" evidence="10">
    <location>
        <begin position="315"/>
        <end position="369"/>
    </location>
</feature>
<comment type="similarity">
    <text evidence="1 8">Belongs to the ABC transporter superfamily.</text>
</comment>
<evidence type="ECO:0000256" key="5">
    <source>
        <dbReference type="ARBA" id="ARBA00022970"/>
    </source>
</evidence>
<dbReference type="InterPro" id="IPR051921">
    <property type="entry name" value="ABC_osmolyte_uptake_ATP-bind"/>
</dbReference>
<keyword evidence="8" id="KW-0472">Membrane</keyword>
<dbReference type="InterPro" id="IPR017871">
    <property type="entry name" value="ABC_transporter-like_CS"/>
</dbReference>
<dbReference type="Gene3D" id="3.10.580.10">
    <property type="entry name" value="CBS-domain"/>
    <property type="match status" value="1"/>
</dbReference>
<dbReference type="GO" id="GO:0015418">
    <property type="term" value="F:ABC-type quaternary ammonium compound transporting activity"/>
    <property type="evidence" value="ECO:0007669"/>
    <property type="project" value="UniProtKB-EC"/>
</dbReference>
<accession>A0A212LW36</accession>
<dbReference type="InterPro" id="IPR046342">
    <property type="entry name" value="CBS_dom_sf"/>
</dbReference>
<evidence type="ECO:0000256" key="3">
    <source>
        <dbReference type="ARBA" id="ARBA00022741"/>
    </source>
</evidence>
<evidence type="ECO:0000256" key="7">
    <source>
        <dbReference type="PROSITE-ProRule" id="PRU00703"/>
    </source>
</evidence>
<dbReference type="GO" id="GO:0031460">
    <property type="term" value="P:glycine betaine transport"/>
    <property type="evidence" value="ECO:0007669"/>
    <property type="project" value="InterPro"/>
</dbReference>
<dbReference type="EC" id="7.6.2.9" evidence="8"/>
<dbReference type="GO" id="GO:0005886">
    <property type="term" value="C:plasma membrane"/>
    <property type="evidence" value="ECO:0007669"/>
    <property type="project" value="UniProtKB-SubCell"/>
</dbReference>
<evidence type="ECO:0000259" key="9">
    <source>
        <dbReference type="PROSITE" id="PS50893"/>
    </source>
</evidence>
<name>A0A212LW36_9FIRM</name>
<keyword evidence="5" id="KW-0029">Amino-acid transport</keyword>
<dbReference type="SUPFAM" id="SSF54631">
    <property type="entry name" value="CBS-domain pair"/>
    <property type="match status" value="1"/>
</dbReference>
<dbReference type="SUPFAM" id="SSF52540">
    <property type="entry name" value="P-loop containing nucleoside triphosphate hydrolases"/>
    <property type="match status" value="1"/>
</dbReference>
<evidence type="ECO:0000259" key="10">
    <source>
        <dbReference type="PROSITE" id="PS51371"/>
    </source>
</evidence>
<gene>
    <name evidence="11" type="primary">opuCA</name>
    <name evidence="11" type="ORF">KL86SPO_40123</name>
</gene>
<evidence type="ECO:0000256" key="8">
    <source>
        <dbReference type="RuleBase" id="RU369116"/>
    </source>
</evidence>
<dbReference type="GO" id="GO:0005524">
    <property type="term" value="F:ATP binding"/>
    <property type="evidence" value="ECO:0007669"/>
    <property type="project" value="UniProtKB-UniRule"/>
</dbReference>
<dbReference type="AlphaFoldDB" id="A0A212LW36"/>
<dbReference type="GO" id="GO:0006865">
    <property type="term" value="P:amino acid transport"/>
    <property type="evidence" value="ECO:0007669"/>
    <property type="project" value="UniProtKB-UniRule"/>
</dbReference>
<dbReference type="EMBL" id="FMJE01000004">
    <property type="protein sequence ID" value="SCM81639.1"/>
    <property type="molecule type" value="Genomic_DNA"/>
</dbReference>
<comment type="catalytic activity">
    <reaction evidence="8">
        <text>a quaternary ammonium(out) + ATP + H2O = a quaternary ammonium(in) + ADP + phosphate + H(+)</text>
        <dbReference type="Rhea" id="RHEA:11036"/>
        <dbReference type="ChEBI" id="CHEBI:15377"/>
        <dbReference type="ChEBI" id="CHEBI:15378"/>
        <dbReference type="ChEBI" id="CHEBI:30616"/>
        <dbReference type="ChEBI" id="CHEBI:35267"/>
        <dbReference type="ChEBI" id="CHEBI:43474"/>
        <dbReference type="ChEBI" id="CHEBI:456216"/>
    </reaction>
</comment>
<keyword evidence="2 8" id="KW-0813">Transport</keyword>
<sequence>MIELIHVSKAFNNKQPVLDDITLSIGAGEFVVLIGPSGCGKTTTMKMINRLIQPTSGQIKIKGENIENFDPVVLRRNIGYVIQSIGLFPHMTIGQNIAIVLDLKGATQAECEKKAGELIELVGLPAAKFLQRYPHELSGGQQQRIGVARALAADPEIILMDEPFGALDPITRENLQDELLRIQREMRKTIVFVTHDMDEAIKLGDRIVVMKDGKILQDDTPAKILSQPAHGFVEEFIGSRRLLQQPEWINVQDIMNSNPVVCYPDLSLEKALQKMQQSKVDSLFVIDDNEQLLGMTTAMDIHRKLDQAVQVEQVMKPAAVTVKPDENLRQTINLMVEYDLSCLPVVNHTNKLRGLVTRSSLVRVIAENL</sequence>
<evidence type="ECO:0000256" key="4">
    <source>
        <dbReference type="ARBA" id="ARBA00022840"/>
    </source>
</evidence>